<dbReference type="GO" id="GO:0009252">
    <property type="term" value="P:peptidoglycan biosynthetic process"/>
    <property type="evidence" value="ECO:0007669"/>
    <property type="project" value="UniProtKB-UniRule"/>
</dbReference>
<keyword evidence="11 14" id="KW-0131">Cell cycle</keyword>
<dbReference type="GO" id="GO:0008763">
    <property type="term" value="F:UDP-N-acetylmuramate-L-alanine ligase activity"/>
    <property type="evidence" value="ECO:0007669"/>
    <property type="project" value="UniProtKB-UniRule"/>
</dbReference>
<dbReference type="InterPro" id="IPR013221">
    <property type="entry name" value="Mur_ligase_cen"/>
</dbReference>
<reference evidence="19 20" key="1">
    <citation type="submission" date="2016-10" db="EMBL/GenBank/DDBJ databases">
        <authorList>
            <person name="de Groot N.N."/>
        </authorList>
    </citation>
    <scope>NUCLEOTIDE SEQUENCE [LARGE SCALE GENOMIC DNA]</scope>
    <source>
        <strain evidence="19 20">DSM 20475</strain>
    </source>
</reference>
<proteinExistence type="inferred from homology"/>
<evidence type="ECO:0000256" key="5">
    <source>
        <dbReference type="ARBA" id="ARBA00022598"/>
    </source>
</evidence>
<dbReference type="InterPro" id="IPR036615">
    <property type="entry name" value="Mur_ligase_C_dom_sf"/>
</dbReference>
<protein>
    <recommendedName>
        <fullName evidence="3 14">UDP-N-acetylmuramate--L-alanine ligase</fullName>
        <ecNumber evidence="3 14">6.3.2.8</ecNumber>
    </recommendedName>
    <alternativeName>
        <fullName evidence="14">UDP-N-acetylmuramoyl-L-alanine synthetase</fullName>
    </alternativeName>
</protein>
<name>A0A1G6YPB7_PEPNI</name>
<comment type="pathway">
    <text evidence="2 14">Cell wall biogenesis; peptidoglycan biosynthesis.</text>
</comment>
<dbReference type="Gene3D" id="3.40.1190.10">
    <property type="entry name" value="Mur-like, catalytic domain"/>
    <property type="match status" value="1"/>
</dbReference>
<evidence type="ECO:0000313" key="20">
    <source>
        <dbReference type="Proteomes" id="UP000198995"/>
    </source>
</evidence>
<dbReference type="PANTHER" id="PTHR43445">
    <property type="entry name" value="UDP-N-ACETYLMURAMATE--L-ALANINE LIGASE-RELATED"/>
    <property type="match status" value="1"/>
</dbReference>
<accession>A0A1G6YPB7</accession>
<dbReference type="GO" id="GO:0051301">
    <property type="term" value="P:cell division"/>
    <property type="evidence" value="ECO:0007669"/>
    <property type="project" value="UniProtKB-KW"/>
</dbReference>
<keyword evidence="7 14" id="KW-0547">Nucleotide-binding</keyword>
<dbReference type="InterPro" id="IPR050061">
    <property type="entry name" value="MurCDEF_pg_biosynth"/>
</dbReference>
<evidence type="ECO:0000313" key="19">
    <source>
        <dbReference type="EMBL" id="SDD91853.1"/>
    </source>
</evidence>
<dbReference type="HAMAP" id="MF_00046">
    <property type="entry name" value="MurC"/>
    <property type="match status" value="1"/>
</dbReference>
<evidence type="ECO:0000256" key="10">
    <source>
        <dbReference type="ARBA" id="ARBA00022984"/>
    </source>
</evidence>
<gene>
    <name evidence="14" type="primary">murC</name>
    <name evidence="19" type="ORF">SAMN04489866_11029</name>
</gene>
<dbReference type="STRING" id="2741.SAMN04489866_11029"/>
<comment type="catalytic activity">
    <reaction evidence="13 14">
        <text>UDP-N-acetyl-alpha-D-muramate + L-alanine + ATP = UDP-N-acetyl-alpha-D-muramoyl-L-alanine + ADP + phosphate + H(+)</text>
        <dbReference type="Rhea" id="RHEA:23372"/>
        <dbReference type="ChEBI" id="CHEBI:15378"/>
        <dbReference type="ChEBI" id="CHEBI:30616"/>
        <dbReference type="ChEBI" id="CHEBI:43474"/>
        <dbReference type="ChEBI" id="CHEBI:57972"/>
        <dbReference type="ChEBI" id="CHEBI:70757"/>
        <dbReference type="ChEBI" id="CHEBI:83898"/>
        <dbReference type="ChEBI" id="CHEBI:456216"/>
        <dbReference type="EC" id="6.3.2.8"/>
    </reaction>
</comment>
<comment type="similarity">
    <text evidence="14">Belongs to the MurCDEF family.</text>
</comment>
<dbReference type="InterPro" id="IPR004101">
    <property type="entry name" value="Mur_ligase_C"/>
</dbReference>
<dbReference type="Pfam" id="PF01225">
    <property type="entry name" value="Mur_ligase"/>
    <property type="match status" value="1"/>
</dbReference>
<keyword evidence="15" id="KW-0472">Membrane</keyword>
<evidence type="ECO:0000256" key="11">
    <source>
        <dbReference type="ARBA" id="ARBA00023306"/>
    </source>
</evidence>
<evidence type="ECO:0000259" key="16">
    <source>
        <dbReference type="Pfam" id="PF01225"/>
    </source>
</evidence>
<keyword evidence="20" id="KW-1185">Reference proteome</keyword>
<keyword evidence="5 14" id="KW-0436">Ligase</keyword>
<dbReference type="EMBL" id="FNAF01000010">
    <property type="protein sequence ID" value="SDD91853.1"/>
    <property type="molecule type" value="Genomic_DNA"/>
</dbReference>
<evidence type="ECO:0000256" key="8">
    <source>
        <dbReference type="ARBA" id="ARBA00022840"/>
    </source>
</evidence>
<keyword evidence="10 14" id="KW-0573">Peptidoglycan synthesis</keyword>
<dbReference type="SUPFAM" id="SSF53244">
    <property type="entry name" value="MurD-like peptide ligases, peptide-binding domain"/>
    <property type="match status" value="1"/>
</dbReference>
<evidence type="ECO:0000256" key="6">
    <source>
        <dbReference type="ARBA" id="ARBA00022618"/>
    </source>
</evidence>
<evidence type="ECO:0000256" key="9">
    <source>
        <dbReference type="ARBA" id="ARBA00022960"/>
    </source>
</evidence>
<feature type="domain" description="Mur ligase C-terminal" evidence="17">
    <location>
        <begin position="313"/>
        <end position="440"/>
    </location>
</feature>
<dbReference type="SUPFAM" id="SSF53623">
    <property type="entry name" value="MurD-like peptide ligases, catalytic domain"/>
    <property type="match status" value="1"/>
</dbReference>
<dbReference type="OrthoDB" id="9804126at2"/>
<evidence type="ECO:0000256" key="14">
    <source>
        <dbReference type="HAMAP-Rule" id="MF_00046"/>
    </source>
</evidence>
<feature type="transmembrane region" description="Helical" evidence="15">
    <location>
        <begin position="12"/>
        <end position="31"/>
    </location>
</feature>
<dbReference type="NCBIfam" id="TIGR01082">
    <property type="entry name" value="murC"/>
    <property type="match status" value="1"/>
</dbReference>
<evidence type="ECO:0000256" key="7">
    <source>
        <dbReference type="ARBA" id="ARBA00022741"/>
    </source>
</evidence>
<evidence type="ECO:0000259" key="18">
    <source>
        <dbReference type="Pfam" id="PF08245"/>
    </source>
</evidence>
<comment type="subcellular location">
    <subcellularLocation>
        <location evidence="1 14">Cytoplasm</location>
    </subcellularLocation>
</comment>
<dbReference type="GO" id="GO:0005737">
    <property type="term" value="C:cytoplasm"/>
    <property type="evidence" value="ECO:0007669"/>
    <property type="project" value="UniProtKB-SubCell"/>
</dbReference>
<dbReference type="GO" id="GO:0005524">
    <property type="term" value="F:ATP binding"/>
    <property type="evidence" value="ECO:0007669"/>
    <property type="project" value="UniProtKB-UniRule"/>
</dbReference>
<evidence type="ECO:0000259" key="17">
    <source>
        <dbReference type="Pfam" id="PF02875"/>
    </source>
</evidence>
<evidence type="ECO:0000256" key="3">
    <source>
        <dbReference type="ARBA" id="ARBA00012211"/>
    </source>
</evidence>
<dbReference type="Pfam" id="PF02875">
    <property type="entry name" value="Mur_ligase_C"/>
    <property type="match status" value="1"/>
</dbReference>
<dbReference type="Gene3D" id="3.40.50.720">
    <property type="entry name" value="NAD(P)-binding Rossmann-like Domain"/>
    <property type="match status" value="1"/>
</dbReference>
<dbReference type="InterPro" id="IPR036565">
    <property type="entry name" value="Mur-like_cat_sf"/>
</dbReference>
<dbReference type="Gene3D" id="3.90.190.20">
    <property type="entry name" value="Mur ligase, C-terminal domain"/>
    <property type="match status" value="1"/>
</dbReference>
<keyword evidence="15" id="KW-1133">Transmembrane helix</keyword>
<dbReference type="GO" id="GO:0008360">
    <property type="term" value="P:regulation of cell shape"/>
    <property type="evidence" value="ECO:0007669"/>
    <property type="project" value="UniProtKB-KW"/>
</dbReference>
<evidence type="ECO:0000256" key="13">
    <source>
        <dbReference type="ARBA" id="ARBA00047833"/>
    </source>
</evidence>
<keyword evidence="12 14" id="KW-0961">Cell wall biogenesis/degradation</keyword>
<evidence type="ECO:0000256" key="4">
    <source>
        <dbReference type="ARBA" id="ARBA00022490"/>
    </source>
</evidence>
<evidence type="ECO:0000256" key="2">
    <source>
        <dbReference type="ARBA" id="ARBA00004752"/>
    </source>
</evidence>
<dbReference type="PANTHER" id="PTHR43445:SF3">
    <property type="entry name" value="UDP-N-ACETYLMURAMATE--L-ALANINE LIGASE"/>
    <property type="match status" value="1"/>
</dbReference>
<organism evidence="19 20">
    <name type="scientific">Peptococcus niger</name>
    <dbReference type="NCBI Taxonomy" id="2741"/>
    <lineage>
        <taxon>Bacteria</taxon>
        <taxon>Bacillati</taxon>
        <taxon>Bacillota</taxon>
        <taxon>Clostridia</taxon>
        <taxon>Eubacteriales</taxon>
        <taxon>Peptococcaceae</taxon>
        <taxon>Peptococcus</taxon>
    </lineage>
</organism>
<comment type="function">
    <text evidence="14">Cell wall formation.</text>
</comment>
<dbReference type="InterPro" id="IPR005758">
    <property type="entry name" value="UDP-N-AcMur_Ala_ligase_MurC"/>
</dbReference>
<dbReference type="SUPFAM" id="SSF51984">
    <property type="entry name" value="MurCD N-terminal domain"/>
    <property type="match status" value="1"/>
</dbReference>
<dbReference type="Proteomes" id="UP000198995">
    <property type="component" value="Unassembled WGS sequence"/>
</dbReference>
<evidence type="ECO:0000256" key="1">
    <source>
        <dbReference type="ARBA" id="ARBA00004496"/>
    </source>
</evidence>
<feature type="domain" description="Mur ligase N-terminal catalytic" evidence="16">
    <location>
        <begin position="8"/>
        <end position="107"/>
    </location>
</feature>
<keyword evidence="8 14" id="KW-0067">ATP-binding</keyword>
<feature type="domain" description="Mur ligase central" evidence="18">
    <location>
        <begin position="112"/>
        <end position="290"/>
    </location>
</feature>
<dbReference type="UniPathway" id="UPA00219"/>
<sequence>MTLEGMKKIHFIGIGGIGMSAIAEILLALGYEVSGSDVALSSRVERLMALGAQINIGQSAEHIRPDMDLVVHSTAIRPENPERQAASQQQIPVCHRSEVLGELMRTRKGICVAGSHGKTTTSSMISLILEQNGLDPTIVVGGVINEIGSNAKLGKGPHLVAEADESDGSFLNLYPWYTIVTNVEEDHLDHYKDITAIQEIFRQFVQKTDENGRVVLCADCPEALALREKSPAKVVTYGFSEAADYQIRHHAQKGALNEADIYYAGDRLGHLSLTIPGKHNMLNALAATVCGLDLGLPFDKVAQTLYAFHGTRRRFQLVGAVADIQVIDDYAHHPTEIAATIQAAHDCHEGRVVAVFQPHRYSRTKFLAEKFAEALSAADEVYLLDVYPAGEDPIEGVSSQLILDYLPKGHEGVLFKEEAMAHELLDHLQPGDMVLVMGAGSIWQEAPNIVEALKEKYLA</sequence>
<keyword evidence="4 14" id="KW-0963">Cytoplasm</keyword>
<evidence type="ECO:0000256" key="15">
    <source>
        <dbReference type="SAM" id="Phobius"/>
    </source>
</evidence>
<dbReference type="InterPro" id="IPR000713">
    <property type="entry name" value="Mur_ligase_N"/>
</dbReference>
<dbReference type="Pfam" id="PF08245">
    <property type="entry name" value="Mur_ligase_M"/>
    <property type="match status" value="1"/>
</dbReference>
<keyword evidence="15" id="KW-0812">Transmembrane</keyword>
<keyword evidence="6 14" id="KW-0132">Cell division</keyword>
<dbReference type="AlphaFoldDB" id="A0A1G6YPB7"/>
<keyword evidence="9 14" id="KW-0133">Cell shape</keyword>
<feature type="binding site" evidence="14">
    <location>
        <begin position="114"/>
        <end position="120"/>
    </location>
    <ligand>
        <name>ATP</name>
        <dbReference type="ChEBI" id="CHEBI:30616"/>
    </ligand>
</feature>
<dbReference type="RefSeq" id="WP_091792125.1">
    <property type="nucleotide sequence ID" value="NZ_FNAF01000010.1"/>
</dbReference>
<dbReference type="EC" id="6.3.2.8" evidence="3 14"/>
<evidence type="ECO:0000256" key="12">
    <source>
        <dbReference type="ARBA" id="ARBA00023316"/>
    </source>
</evidence>
<dbReference type="GO" id="GO:0071555">
    <property type="term" value="P:cell wall organization"/>
    <property type="evidence" value="ECO:0007669"/>
    <property type="project" value="UniProtKB-KW"/>
</dbReference>